<protein>
    <submittedName>
        <fullName evidence="3">Protein ORF14</fullName>
    </submittedName>
</protein>
<dbReference type="EMBL" id="MW580855">
    <property type="protein sequence ID" value="QRM17093.1"/>
    <property type="molecule type" value="Genomic_DNA"/>
</dbReference>
<dbReference type="RefSeq" id="YP_003358153.1">
    <property type="nucleotide sequence ID" value="NC_013668.3"/>
</dbReference>
<proteinExistence type="predicted"/>
<dbReference type="GeneID" id="8683446"/>
<keyword evidence="9" id="KW-1185">Reference proteome</keyword>
<organism evidence="3">
    <name type="scientific">Anguillid herpesvirus 1</name>
    <dbReference type="NCBI Taxonomy" id="150286"/>
    <lineage>
        <taxon>Viruses</taxon>
        <taxon>Duplodnaviria</taxon>
        <taxon>Heunggongvirae</taxon>
        <taxon>Peploviricota</taxon>
        <taxon>Herviviricetes</taxon>
        <taxon>Herpesvirales</taxon>
        <taxon>Alloherpesviridae</taxon>
        <taxon>Cyvirus</taxon>
        <taxon>Cyvirus anguillidallo1</taxon>
    </lineage>
</organism>
<evidence type="ECO:0000313" key="7">
    <source>
        <dbReference type="EMBL" id="QRM16962.1"/>
    </source>
</evidence>
<dbReference type="KEGG" id="vg:8683446"/>
<evidence type="ECO:0000313" key="1">
    <source>
        <dbReference type="EMBL" id="ADA57777.1"/>
    </source>
</evidence>
<dbReference type="EMBL" id="MW580849">
    <property type="protein sequence ID" value="QRM16309.1"/>
    <property type="molecule type" value="Genomic_DNA"/>
</dbReference>
<name>A0A1J0RE76_9VIRU</name>
<dbReference type="EMBL" id="FJ940765">
    <property type="protein sequence ID" value="ADA57777.1"/>
    <property type="molecule type" value="Genomic_DNA"/>
</dbReference>
<reference evidence="3" key="3">
    <citation type="journal article" date="2021" name="Microorganisms">
        <title>Genomes of Anguillid Herpesvirus 1 Strains Reveal Evolutionary Disparities and Low Genetic Diversity in the Genus Cyprinivirus.</title>
        <authorList>
            <person name="Donohoe O."/>
            <person name="Zhang H."/>
            <person name="Delrez N."/>
            <person name="Gao Y."/>
            <person name="Suarez N.M."/>
            <person name="Davison A.J."/>
            <person name="Vanderplasschen A."/>
        </authorList>
    </citation>
    <scope>NUCLEOTIDE SEQUENCE</scope>
    <source>
        <strain evidence="2">500138</strain>
        <strain evidence="4">DK-200249</strain>
        <strain evidence="3">DK-2008-50-66-1</strain>
        <strain evidence="5">DK-205223-2</strain>
        <strain evidence="6">DK-206116-1</strain>
        <strain evidence="7">HVA 486123</strain>
        <strain evidence="8">UK N080</strain>
    </source>
</reference>
<sequence length="277" mass="32178">MATFYMPMFPRPTDRDLTAPKIPTDEVDEQHLGPKLRARVCCFTFLGNWFDYGQTGTNVAGAQFSIENNRFQVHPWFRRRLANLAESLNQRDMLQFHPDHPYLISNFPKSDSINMVVDNYIWQSIFDLKQIWTDEVLARTPPPERRAALKADCVRTAEEIYQWVKMFAYKRHNKTDAPGVQTDKRFTVVTPTLPDIATGTNSLDQTVGLYVHREPLHERERTVDDTLYHLNWESKDVAKFIYDLFILHTLKDRLRYDVLYGPDPATRIGPGGSTIVL</sequence>
<dbReference type="EMBL" id="MW580852">
    <property type="protein sequence ID" value="QRM16701.1"/>
    <property type="molecule type" value="Genomic_DNA"/>
</dbReference>
<accession>A0A1J0RE76</accession>
<reference evidence="1" key="2">
    <citation type="submission" date="2012-05" db="EMBL/GenBank/DDBJ databases">
        <authorList>
            <person name="van Beurden S.J."/>
            <person name="Gatherer D."/>
            <person name="Tuzi K."/>
            <person name="Herzyk P."/>
            <person name="Galbraith J."/>
            <person name="Peeters B.P.H."/>
            <person name="Rottier P.J.M."/>
            <person name="Engelsma M.Y."/>
            <person name="Davison A.J."/>
        </authorList>
    </citation>
    <scope>NUCLEOTIDE SEQUENCE</scope>
    <source>
        <strain evidence="1">500138</strain>
    </source>
</reference>
<evidence type="ECO:0000313" key="8">
    <source>
        <dbReference type="EMBL" id="QRM17093.1"/>
    </source>
</evidence>
<evidence type="ECO:0000313" key="4">
    <source>
        <dbReference type="EMBL" id="QRM16568.1"/>
    </source>
</evidence>
<dbReference type="EMBL" id="MW580851">
    <property type="protein sequence ID" value="QRM16568.1"/>
    <property type="molecule type" value="Genomic_DNA"/>
</dbReference>
<evidence type="ECO:0000313" key="6">
    <source>
        <dbReference type="EMBL" id="QRM16833.1"/>
    </source>
</evidence>
<evidence type="ECO:0000313" key="2">
    <source>
        <dbReference type="EMBL" id="QRM16309.1"/>
    </source>
</evidence>
<evidence type="ECO:0000313" key="9">
    <source>
        <dbReference type="Proteomes" id="UP000011239"/>
    </source>
</evidence>
<gene>
    <name evidence="3" type="primary">ORF14</name>
    <name evidence="1" type="ORF">AngHV1_ORF14</name>
</gene>
<dbReference type="EMBL" id="MW580853">
    <property type="protein sequence ID" value="QRM16833.1"/>
    <property type="molecule type" value="Genomic_DNA"/>
</dbReference>
<dbReference type="EMBL" id="MW580854">
    <property type="protein sequence ID" value="QRM16962.1"/>
    <property type="molecule type" value="Genomic_DNA"/>
</dbReference>
<evidence type="ECO:0000313" key="5">
    <source>
        <dbReference type="EMBL" id="QRM16701.1"/>
    </source>
</evidence>
<dbReference type="EMBL" id="MW580850">
    <property type="protein sequence ID" value="QRM16440.1"/>
    <property type="molecule type" value="Genomic_DNA"/>
</dbReference>
<reference evidence="3" key="4">
    <citation type="submission" date="2021-02" db="EMBL/GenBank/DDBJ databases">
        <authorList>
            <person name="Vanderplasschen A.F.C."/>
            <person name="Davison A.J."/>
        </authorList>
    </citation>
    <scope>NUCLEOTIDE SEQUENCE</scope>
    <source>
        <strain evidence="2">500138</strain>
        <strain evidence="4">DK-200249</strain>
        <strain evidence="3">DK-2008-50-66-1</strain>
        <strain evidence="5">DK-205223-2</strain>
        <strain evidence="6">DK-206116-1</strain>
        <strain evidence="7">HVA 486123</strain>
        <strain evidence="8">UK N080</strain>
    </source>
</reference>
<accession>D2E865</accession>
<evidence type="ECO:0000313" key="3">
    <source>
        <dbReference type="EMBL" id="QRM16440.1"/>
    </source>
</evidence>
<reference evidence="1 9" key="1">
    <citation type="journal article" date="2010" name="J. Gen. Virol.">
        <title>Complete genome sequence and taxonomic position of anguillid herpesvirus 1.</title>
        <authorList>
            <person name="van Beurden S.J."/>
            <person name="Bossers A."/>
            <person name="Voorbergen-Laarman M.H."/>
            <person name="Haenen O.L."/>
            <person name="Peters S."/>
            <person name="Abma-Henkens M.H."/>
            <person name="Peeters B.P."/>
            <person name="Rottier P.J."/>
            <person name="Engelsma M.Y."/>
        </authorList>
    </citation>
    <scope>NUCLEOTIDE SEQUENCE [LARGE SCALE GENOMIC DNA]</scope>
    <source>
        <strain evidence="1">500138</strain>
        <strain evidence="9">Isolate Anguilla anguilla/Netherlands/500138/1998</strain>
    </source>
</reference>
<dbReference type="Proteomes" id="UP000011239">
    <property type="component" value="Segment"/>
</dbReference>